<keyword evidence="2" id="KW-0288">FMN</keyword>
<keyword evidence="3" id="KW-0157">Chromophore</keyword>
<accession>A0A7S1BVS1</accession>
<sequence length="213" mass="24015">MTVLHSIFDFLRYHFPFASREYDNDARPSVLQFEPSKLLCERDSIVIAMLNSPDHESTCYVISDPDLPDCPITFVSDGFCAFTQYPRNEIEGRNCRFLQGKGTEKADVDRIRKAIKEEKGTSVNLLNYRKDGSTFANEFFISPLYAEGGDLAYFIGVQCPVSKYVLMCGSIRGYSACFVFNSLLIPHLFLIRLGPGQCAANVGWVYSNGLRNN</sequence>
<name>A0A7S1BVS1_9STRA</name>
<dbReference type="NCBIfam" id="TIGR00229">
    <property type="entry name" value="sensory_box"/>
    <property type="match status" value="1"/>
</dbReference>
<dbReference type="PANTHER" id="PTHR47429">
    <property type="entry name" value="PROTEIN TWIN LOV 1"/>
    <property type="match status" value="1"/>
</dbReference>
<evidence type="ECO:0000256" key="2">
    <source>
        <dbReference type="ARBA" id="ARBA00022643"/>
    </source>
</evidence>
<proteinExistence type="predicted"/>
<dbReference type="InterPro" id="IPR035965">
    <property type="entry name" value="PAS-like_dom_sf"/>
</dbReference>
<evidence type="ECO:0000256" key="1">
    <source>
        <dbReference type="ARBA" id="ARBA00022630"/>
    </source>
</evidence>
<dbReference type="AlphaFoldDB" id="A0A7S1BVS1"/>
<reference evidence="5" key="1">
    <citation type="submission" date="2021-01" db="EMBL/GenBank/DDBJ databases">
        <authorList>
            <person name="Corre E."/>
            <person name="Pelletier E."/>
            <person name="Niang G."/>
            <person name="Scheremetjew M."/>
            <person name="Finn R."/>
            <person name="Kale V."/>
            <person name="Holt S."/>
            <person name="Cochrane G."/>
            <person name="Meng A."/>
            <person name="Brown T."/>
            <person name="Cohen L."/>
        </authorList>
    </citation>
    <scope>NUCLEOTIDE SEQUENCE</scope>
    <source>
        <strain evidence="5">308</strain>
    </source>
</reference>
<evidence type="ECO:0000256" key="3">
    <source>
        <dbReference type="ARBA" id="ARBA00022991"/>
    </source>
</evidence>
<dbReference type="SUPFAM" id="SSF55785">
    <property type="entry name" value="PYP-like sensor domain (PAS domain)"/>
    <property type="match status" value="1"/>
</dbReference>
<evidence type="ECO:0000259" key="4">
    <source>
        <dbReference type="Pfam" id="PF13426"/>
    </source>
</evidence>
<gene>
    <name evidence="5" type="ORF">CHYS00102_LOCUS25739</name>
</gene>
<dbReference type="Pfam" id="PF13426">
    <property type="entry name" value="PAS_9"/>
    <property type="match status" value="1"/>
</dbReference>
<dbReference type="EMBL" id="HBFR01035345">
    <property type="protein sequence ID" value="CAD8898525.1"/>
    <property type="molecule type" value="Transcribed_RNA"/>
</dbReference>
<dbReference type="PANTHER" id="PTHR47429:SF2">
    <property type="entry name" value="PROTEIN TWIN LOV 1"/>
    <property type="match status" value="1"/>
</dbReference>
<feature type="domain" description="PAS" evidence="4">
    <location>
        <begin position="59"/>
        <end position="157"/>
    </location>
</feature>
<organism evidence="5">
    <name type="scientific">Corethron hystrix</name>
    <dbReference type="NCBI Taxonomy" id="216773"/>
    <lineage>
        <taxon>Eukaryota</taxon>
        <taxon>Sar</taxon>
        <taxon>Stramenopiles</taxon>
        <taxon>Ochrophyta</taxon>
        <taxon>Bacillariophyta</taxon>
        <taxon>Coscinodiscophyceae</taxon>
        <taxon>Corethrophycidae</taxon>
        <taxon>Corethrales</taxon>
        <taxon>Corethraceae</taxon>
        <taxon>Corethron</taxon>
    </lineage>
</organism>
<dbReference type="InterPro" id="IPR000014">
    <property type="entry name" value="PAS"/>
</dbReference>
<protein>
    <recommendedName>
        <fullName evidence="4">PAS domain-containing protein</fullName>
    </recommendedName>
</protein>
<dbReference type="GO" id="GO:0005634">
    <property type="term" value="C:nucleus"/>
    <property type="evidence" value="ECO:0007669"/>
    <property type="project" value="TreeGrafter"/>
</dbReference>
<dbReference type="Gene3D" id="3.30.450.20">
    <property type="entry name" value="PAS domain"/>
    <property type="match status" value="1"/>
</dbReference>
<dbReference type="CDD" id="cd00130">
    <property type="entry name" value="PAS"/>
    <property type="match status" value="1"/>
</dbReference>
<evidence type="ECO:0000313" key="5">
    <source>
        <dbReference type="EMBL" id="CAD8898525.1"/>
    </source>
</evidence>
<keyword evidence="1" id="KW-0285">Flavoprotein</keyword>